<evidence type="ECO:0000256" key="4">
    <source>
        <dbReference type="ARBA" id="ARBA00022722"/>
    </source>
</evidence>
<evidence type="ECO:0000256" key="8">
    <source>
        <dbReference type="ARBA" id="ARBA00022918"/>
    </source>
</evidence>
<dbReference type="PROSITE" id="PS50878">
    <property type="entry name" value="RT_POL"/>
    <property type="match status" value="1"/>
</dbReference>
<feature type="compositionally biased region" description="Pro residues" evidence="9">
    <location>
        <begin position="272"/>
        <end position="283"/>
    </location>
</feature>
<reference evidence="11" key="1">
    <citation type="submission" date="2022-11" db="EMBL/GenBank/DDBJ databases">
        <title>Genome Sequence of Cubamyces cubensis.</title>
        <authorList>
            <person name="Buettner E."/>
        </authorList>
    </citation>
    <scope>NUCLEOTIDE SEQUENCE</scope>
    <source>
        <strain evidence="11">MPL-01</strain>
    </source>
</reference>
<dbReference type="Pfam" id="PF00078">
    <property type="entry name" value="RVT_1"/>
    <property type="match status" value="1"/>
</dbReference>
<dbReference type="GO" id="GO:0003964">
    <property type="term" value="F:RNA-directed DNA polymerase activity"/>
    <property type="evidence" value="ECO:0007669"/>
    <property type="project" value="UniProtKB-KW"/>
</dbReference>
<name>A0AAD7XBG9_9APHY</name>
<dbReference type="PROSITE" id="PS00141">
    <property type="entry name" value="ASP_PROTEASE"/>
    <property type="match status" value="1"/>
</dbReference>
<dbReference type="AlphaFoldDB" id="A0AAD7XBG9"/>
<evidence type="ECO:0000256" key="5">
    <source>
        <dbReference type="ARBA" id="ARBA00022750"/>
    </source>
</evidence>
<feature type="region of interest" description="Disordered" evidence="9">
    <location>
        <begin position="1"/>
        <end position="39"/>
    </location>
</feature>
<keyword evidence="5" id="KW-0645">Protease</keyword>
<gene>
    <name evidence="11" type="ORF">ONZ51_g5512</name>
</gene>
<feature type="region of interest" description="Disordered" evidence="9">
    <location>
        <begin position="264"/>
        <end position="290"/>
    </location>
</feature>
<dbReference type="EC" id="2.7.7.49" evidence="1"/>
<dbReference type="Proteomes" id="UP001215151">
    <property type="component" value="Unassembled WGS sequence"/>
</dbReference>
<dbReference type="InterPro" id="IPR041373">
    <property type="entry name" value="RT_RNaseH"/>
</dbReference>
<keyword evidence="7" id="KW-0378">Hydrolase</keyword>
<dbReference type="EMBL" id="JAPEVG010000120">
    <property type="protein sequence ID" value="KAJ8482180.1"/>
    <property type="molecule type" value="Genomic_DNA"/>
</dbReference>
<evidence type="ECO:0000259" key="10">
    <source>
        <dbReference type="PROSITE" id="PS50878"/>
    </source>
</evidence>
<evidence type="ECO:0000256" key="7">
    <source>
        <dbReference type="ARBA" id="ARBA00022801"/>
    </source>
</evidence>
<dbReference type="InterPro" id="IPR050951">
    <property type="entry name" value="Retrovirus_Pol_polyprotein"/>
</dbReference>
<dbReference type="InterPro" id="IPR021109">
    <property type="entry name" value="Peptidase_aspartic_dom_sf"/>
</dbReference>
<accession>A0AAD7XBG9</accession>
<evidence type="ECO:0000313" key="12">
    <source>
        <dbReference type="Proteomes" id="UP001215151"/>
    </source>
</evidence>
<dbReference type="PANTHER" id="PTHR37984">
    <property type="entry name" value="PROTEIN CBG26694"/>
    <property type="match status" value="1"/>
</dbReference>
<dbReference type="InterPro" id="IPR043128">
    <property type="entry name" value="Rev_trsase/Diguanyl_cyclase"/>
</dbReference>
<dbReference type="InterPro" id="IPR043502">
    <property type="entry name" value="DNA/RNA_pol_sf"/>
</dbReference>
<evidence type="ECO:0000256" key="2">
    <source>
        <dbReference type="ARBA" id="ARBA00022679"/>
    </source>
</evidence>
<sequence length="880" mass="98407">MINREIRGAKGQQARTQGQRVSATTTAKSSSSSAARVPRLTDEEKKLLNANQGCYKCRKFFQTHTSGTCPNGYPDATTYTTLTLKDVATTKGSKENLAGKVASVTNDIVGPTVVAAIAPSPPAATTGILGTGTDSEEFVSPLFADHTILHASIPSSSIVTQPFPMLIDSGSPTVLIRRDVVEQSGLRIRTLPSPYRLGNAWGSEQNEAREWVKFRITLPDNSWESRTCRAIVVSQLCSPVILGKPFLEFNNLVEDHATRRLIHNPSQRDLLTPPPPPSIPSSPLPHSMDDDVASADVRRIAHLRFLRELENHTRLRRLSADAHTVDSSRTVVAAVRDRVESLALQQRLDDENSSMKARFADLFPDDIPHIDDLPTDVYHRFVLKDADMVIARRQYDCPKKYREVWKRLLQQHINAGRLRPSDSPYASPCFLIPKSDPTADPRWVNDYRYLNSNTVPDMHPLPKISDILADCAKGKIWAKIDMTNSFFQTRVHPDDVKYTAVTTPFGLYEWTVMPQGCSNAPSTHQRRMFAALRPYIGSICHVYLDDIVIWSQDISEHRRNVETILTALRAARLFCSDKKTHLFLTELDFLGHHISARGIEADPRKIDKIVDWPVPRCAADVRAFLGLVRYVANFLPRLAEYTAVLTPLTGKDAELVFPVWSTDHQTAFDSIKKLVCSRECLTVIDQDAFPTHRIFVSCDASDLRTGAMLSFGPTLEEARPVAFESAQLRGAELNYPVHEKELLAIVRALRKWRVDLLGVPFTVFTDHRTLENFHKQKELSRRQARWQEFLSQYDYKIEYLPGEQNVAADALSRVCLNDDLVGPTVDVIPAPSAALLLLRHACAALTSSPSGPDPSSQPTALRVSSDPLWLDSIRSGYTDD</sequence>
<keyword evidence="12" id="KW-1185">Reference proteome</keyword>
<evidence type="ECO:0000256" key="3">
    <source>
        <dbReference type="ARBA" id="ARBA00022695"/>
    </source>
</evidence>
<dbReference type="GO" id="GO:0004190">
    <property type="term" value="F:aspartic-type endopeptidase activity"/>
    <property type="evidence" value="ECO:0007669"/>
    <property type="project" value="UniProtKB-KW"/>
</dbReference>
<protein>
    <recommendedName>
        <fullName evidence="1">RNA-directed DNA polymerase</fullName>
        <ecNumber evidence="1">2.7.7.49</ecNumber>
    </recommendedName>
</protein>
<feature type="domain" description="Reverse transcriptase" evidence="10">
    <location>
        <begin position="413"/>
        <end position="594"/>
    </location>
</feature>
<evidence type="ECO:0000256" key="6">
    <source>
        <dbReference type="ARBA" id="ARBA00022759"/>
    </source>
</evidence>
<keyword evidence="8" id="KW-0695">RNA-directed DNA polymerase</keyword>
<dbReference type="Gene3D" id="3.30.70.270">
    <property type="match status" value="2"/>
</dbReference>
<keyword evidence="6" id="KW-0255">Endonuclease</keyword>
<dbReference type="Gene3D" id="3.10.10.10">
    <property type="entry name" value="HIV Type 1 Reverse Transcriptase, subunit A, domain 1"/>
    <property type="match status" value="1"/>
</dbReference>
<keyword evidence="3" id="KW-0548">Nucleotidyltransferase</keyword>
<evidence type="ECO:0000256" key="1">
    <source>
        <dbReference type="ARBA" id="ARBA00012493"/>
    </source>
</evidence>
<organism evidence="11 12">
    <name type="scientific">Trametes cubensis</name>
    <dbReference type="NCBI Taxonomy" id="1111947"/>
    <lineage>
        <taxon>Eukaryota</taxon>
        <taxon>Fungi</taxon>
        <taxon>Dikarya</taxon>
        <taxon>Basidiomycota</taxon>
        <taxon>Agaricomycotina</taxon>
        <taxon>Agaricomycetes</taxon>
        <taxon>Polyporales</taxon>
        <taxon>Polyporaceae</taxon>
        <taxon>Trametes</taxon>
    </lineage>
</organism>
<dbReference type="GO" id="GO:0006508">
    <property type="term" value="P:proteolysis"/>
    <property type="evidence" value="ECO:0007669"/>
    <property type="project" value="InterPro"/>
</dbReference>
<dbReference type="SUPFAM" id="SSF56672">
    <property type="entry name" value="DNA/RNA polymerases"/>
    <property type="match status" value="1"/>
</dbReference>
<feature type="compositionally biased region" description="Low complexity" evidence="9">
    <location>
        <begin position="22"/>
        <end position="35"/>
    </location>
</feature>
<dbReference type="InterPro" id="IPR001969">
    <property type="entry name" value="Aspartic_peptidase_AS"/>
</dbReference>
<comment type="caution">
    <text evidence="11">The sequence shown here is derived from an EMBL/GenBank/DDBJ whole genome shotgun (WGS) entry which is preliminary data.</text>
</comment>
<keyword evidence="5" id="KW-0064">Aspartyl protease</keyword>
<dbReference type="Pfam" id="PF17917">
    <property type="entry name" value="RT_RNaseH"/>
    <property type="match status" value="1"/>
</dbReference>
<dbReference type="CDD" id="cd01647">
    <property type="entry name" value="RT_LTR"/>
    <property type="match status" value="1"/>
</dbReference>
<evidence type="ECO:0000256" key="9">
    <source>
        <dbReference type="SAM" id="MobiDB-lite"/>
    </source>
</evidence>
<proteinExistence type="predicted"/>
<dbReference type="CDD" id="cd09274">
    <property type="entry name" value="RNase_HI_RT_Ty3"/>
    <property type="match status" value="1"/>
</dbReference>
<dbReference type="PANTHER" id="PTHR37984:SF5">
    <property type="entry name" value="PROTEIN NYNRIN-LIKE"/>
    <property type="match status" value="1"/>
</dbReference>
<dbReference type="CDD" id="cd00303">
    <property type="entry name" value="retropepsin_like"/>
    <property type="match status" value="1"/>
</dbReference>
<dbReference type="Gene3D" id="2.40.70.10">
    <property type="entry name" value="Acid Proteases"/>
    <property type="match status" value="1"/>
</dbReference>
<keyword evidence="4" id="KW-0540">Nuclease</keyword>
<evidence type="ECO:0000313" key="11">
    <source>
        <dbReference type="EMBL" id="KAJ8482180.1"/>
    </source>
</evidence>
<dbReference type="InterPro" id="IPR000477">
    <property type="entry name" value="RT_dom"/>
</dbReference>
<keyword evidence="2" id="KW-0808">Transferase</keyword>
<dbReference type="GO" id="GO:0004519">
    <property type="term" value="F:endonuclease activity"/>
    <property type="evidence" value="ECO:0007669"/>
    <property type="project" value="UniProtKB-KW"/>
</dbReference>